<keyword evidence="4" id="KW-1185">Reference proteome</keyword>
<dbReference type="InterPro" id="IPR004045">
    <property type="entry name" value="Glutathione_S-Trfase_N"/>
</dbReference>
<dbReference type="EMBL" id="KV750686">
    <property type="protein sequence ID" value="OCL03770.1"/>
    <property type="molecule type" value="Genomic_DNA"/>
</dbReference>
<dbReference type="GO" id="GO:0005737">
    <property type="term" value="C:cytoplasm"/>
    <property type="evidence" value="ECO:0007669"/>
    <property type="project" value="TreeGrafter"/>
</dbReference>
<dbReference type="OrthoDB" id="2309723at2759"/>
<name>A0A8E2JNE3_9PEZI</name>
<organism evidence="3 4">
    <name type="scientific">Glonium stellatum</name>
    <dbReference type="NCBI Taxonomy" id="574774"/>
    <lineage>
        <taxon>Eukaryota</taxon>
        <taxon>Fungi</taxon>
        <taxon>Dikarya</taxon>
        <taxon>Ascomycota</taxon>
        <taxon>Pezizomycotina</taxon>
        <taxon>Dothideomycetes</taxon>
        <taxon>Pleosporomycetidae</taxon>
        <taxon>Gloniales</taxon>
        <taxon>Gloniaceae</taxon>
        <taxon>Glonium</taxon>
    </lineage>
</organism>
<gene>
    <name evidence="3" type="ORF">AOQ84DRAFT_381287</name>
</gene>
<dbReference type="PANTHER" id="PTHR32419">
    <property type="entry name" value="GLUTATHIONYL-HYDROQUINONE REDUCTASE"/>
    <property type="match status" value="1"/>
</dbReference>
<dbReference type="Gene3D" id="3.40.30.10">
    <property type="entry name" value="Glutaredoxin"/>
    <property type="match status" value="1"/>
</dbReference>
<proteinExistence type="predicted"/>
<protein>
    <recommendedName>
        <fullName evidence="2">GST N-terminal domain-containing protein</fullName>
    </recommendedName>
</protein>
<dbReference type="InterPro" id="IPR036249">
    <property type="entry name" value="Thioredoxin-like_sf"/>
</dbReference>
<evidence type="ECO:0000259" key="2">
    <source>
        <dbReference type="Pfam" id="PF13409"/>
    </source>
</evidence>
<evidence type="ECO:0000256" key="1">
    <source>
        <dbReference type="SAM" id="MobiDB-lite"/>
    </source>
</evidence>
<sequence>MSTTSTPSNPPPNRIHEPGTADGWHGVIGPGSAFPPEPGRYHLYIGLFCPFAHRANLVRHLCGLTQLIDVSVVMPYPKGDEKGWPGWRFARSEDEYPGATRDALFGSAYLHEVYFRADKEYKGRYSVPLLWDKKAGTIVNNVAPSPSALPAPSTRPT</sequence>
<dbReference type="GO" id="GO:0004364">
    <property type="term" value="F:glutathione transferase activity"/>
    <property type="evidence" value="ECO:0007669"/>
    <property type="project" value="InterPro"/>
</dbReference>
<dbReference type="Proteomes" id="UP000250140">
    <property type="component" value="Unassembled WGS sequence"/>
</dbReference>
<reference evidence="3 4" key="1">
    <citation type="journal article" date="2016" name="Nat. Commun.">
        <title>Ectomycorrhizal ecology is imprinted in the genome of the dominant symbiotic fungus Cenococcum geophilum.</title>
        <authorList>
            <consortium name="DOE Joint Genome Institute"/>
            <person name="Peter M."/>
            <person name="Kohler A."/>
            <person name="Ohm R.A."/>
            <person name="Kuo A."/>
            <person name="Krutzmann J."/>
            <person name="Morin E."/>
            <person name="Arend M."/>
            <person name="Barry K.W."/>
            <person name="Binder M."/>
            <person name="Choi C."/>
            <person name="Clum A."/>
            <person name="Copeland A."/>
            <person name="Grisel N."/>
            <person name="Haridas S."/>
            <person name="Kipfer T."/>
            <person name="LaButti K."/>
            <person name="Lindquist E."/>
            <person name="Lipzen A."/>
            <person name="Maire R."/>
            <person name="Meier B."/>
            <person name="Mihaltcheva S."/>
            <person name="Molinier V."/>
            <person name="Murat C."/>
            <person name="Poggeler S."/>
            <person name="Quandt C.A."/>
            <person name="Sperisen C."/>
            <person name="Tritt A."/>
            <person name="Tisserant E."/>
            <person name="Crous P.W."/>
            <person name="Henrissat B."/>
            <person name="Nehls U."/>
            <person name="Egli S."/>
            <person name="Spatafora J.W."/>
            <person name="Grigoriev I.V."/>
            <person name="Martin F.M."/>
        </authorList>
    </citation>
    <scope>NUCLEOTIDE SEQUENCE [LARGE SCALE GENOMIC DNA]</scope>
    <source>
        <strain evidence="3 4">CBS 207.34</strain>
    </source>
</reference>
<dbReference type="AlphaFoldDB" id="A0A8E2JNE3"/>
<evidence type="ECO:0000313" key="4">
    <source>
        <dbReference type="Proteomes" id="UP000250140"/>
    </source>
</evidence>
<evidence type="ECO:0000313" key="3">
    <source>
        <dbReference type="EMBL" id="OCL03770.1"/>
    </source>
</evidence>
<dbReference type="InterPro" id="IPR016639">
    <property type="entry name" value="GST_Omega/GSH"/>
</dbReference>
<feature type="region of interest" description="Disordered" evidence="1">
    <location>
        <begin position="1"/>
        <end position="29"/>
    </location>
</feature>
<feature type="domain" description="GST N-terminal" evidence="2">
    <location>
        <begin position="48"/>
        <end position="139"/>
    </location>
</feature>
<dbReference type="Pfam" id="PF13409">
    <property type="entry name" value="GST_N_2"/>
    <property type="match status" value="1"/>
</dbReference>
<dbReference type="SUPFAM" id="SSF52833">
    <property type="entry name" value="Thioredoxin-like"/>
    <property type="match status" value="1"/>
</dbReference>
<accession>A0A8E2JNE3</accession>
<dbReference type="PANTHER" id="PTHR32419:SF23">
    <property type="entry name" value="GLUTATHIONE S-TRANSFERASE (EUROFUNG)"/>
    <property type="match status" value="1"/>
</dbReference>